<name>A0A914AAG4_PATMI</name>
<dbReference type="SUPFAM" id="SSF49785">
    <property type="entry name" value="Galactose-binding domain-like"/>
    <property type="match status" value="1"/>
</dbReference>
<dbReference type="OrthoDB" id="10046852at2759"/>
<dbReference type="EnsemblMetazoa" id="XM_038204922.1">
    <property type="protein sequence ID" value="XP_038060850.1"/>
    <property type="gene ID" value="LOC119731702"/>
</dbReference>
<organism evidence="2 3">
    <name type="scientific">Patiria miniata</name>
    <name type="common">Bat star</name>
    <name type="synonym">Asterina miniata</name>
    <dbReference type="NCBI Taxonomy" id="46514"/>
    <lineage>
        <taxon>Eukaryota</taxon>
        <taxon>Metazoa</taxon>
        <taxon>Echinodermata</taxon>
        <taxon>Eleutherozoa</taxon>
        <taxon>Asterozoa</taxon>
        <taxon>Asteroidea</taxon>
        <taxon>Valvatacea</taxon>
        <taxon>Valvatida</taxon>
        <taxon>Asterinidae</taxon>
        <taxon>Patiria</taxon>
    </lineage>
</organism>
<dbReference type="RefSeq" id="XP_038060850.1">
    <property type="nucleotide sequence ID" value="XM_038204922.1"/>
</dbReference>
<dbReference type="Proteomes" id="UP000887568">
    <property type="component" value="Unplaced"/>
</dbReference>
<proteinExistence type="predicted"/>
<reference evidence="2" key="1">
    <citation type="submission" date="2022-11" db="UniProtKB">
        <authorList>
            <consortium name="EnsemblMetazoa"/>
        </authorList>
    </citation>
    <scope>IDENTIFICATION</scope>
</reference>
<accession>A0A914AAG4</accession>
<dbReference type="AlphaFoldDB" id="A0A914AAG4"/>
<dbReference type="PROSITE" id="PS01286">
    <property type="entry name" value="FA58C_2"/>
    <property type="match status" value="1"/>
</dbReference>
<dbReference type="SMART" id="SM00231">
    <property type="entry name" value="FA58C"/>
    <property type="match status" value="1"/>
</dbReference>
<protein>
    <recommendedName>
        <fullName evidence="1">F5/8 type C domain-containing protein</fullName>
    </recommendedName>
</protein>
<evidence type="ECO:0000313" key="2">
    <source>
        <dbReference type="EnsemblMetazoa" id="XP_038060850.1"/>
    </source>
</evidence>
<sequence>MVSCHQVCFFGSEYNPQSGIPVNWFLPYKDPCNCTAIRLGGMSISASSSHQGAPYYLNDFFLSEDCDEIHAHFNCTPAEKDPECASHALGMEDGTIPDDRIKASSEIYTDCCPAVYARLNSNKRWIPSNTDANPWIEVDLIGSTVVIGVITQGWMPPSSDPQYVAQYKVSYQKQPSSDYDHVADRNGNIKVFIGNTDDHTPVTNLFDESVVVTVVRIEPTEWQNLCSLRLELLGCRHD</sequence>
<dbReference type="CDD" id="cd00057">
    <property type="entry name" value="FA58C"/>
    <property type="match status" value="1"/>
</dbReference>
<dbReference type="Pfam" id="PF00754">
    <property type="entry name" value="F5_F8_type_C"/>
    <property type="match status" value="1"/>
</dbReference>
<evidence type="ECO:0000259" key="1">
    <source>
        <dbReference type="PROSITE" id="PS50022"/>
    </source>
</evidence>
<dbReference type="InterPro" id="IPR008979">
    <property type="entry name" value="Galactose-bd-like_sf"/>
</dbReference>
<dbReference type="PANTHER" id="PTHR24543:SF325">
    <property type="entry name" value="F5_8 TYPE C DOMAIN-CONTAINING PROTEIN"/>
    <property type="match status" value="1"/>
</dbReference>
<dbReference type="PROSITE" id="PS50022">
    <property type="entry name" value="FA58C_3"/>
    <property type="match status" value="1"/>
</dbReference>
<dbReference type="PANTHER" id="PTHR24543">
    <property type="entry name" value="MULTICOPPER OXIDASE-RELATED"/>
    <property type="match status" value="1"/>
</dbReference>
<evidence type="ECO:0000313" key="3">
    <source>
        <dbReference type="Proteomes" id="UP000887568"/>
    </source>
</evidence>
<dbReference type="Gene3D" id="2.60.120.260">
    <property type="entry name" value="Galactose-binding domain-like"/>
    <property type="match status" value="1"/>
</dbReference>
<dbReference type="InterPro" id="IPR000421">
    <property type="entry name" value="FA58C"/>
</dbReference>
<dbReference type="GeneID" id="119731702"/>
<keyword evidence="3" id="KW-1185">Reference proteome</keyword>
<feature type="domain" description="F5/8 type C" evidence="1">
    <location>
        <begin position="84"/>
        <end position="235"/>
    </location>
</feature>